<dbReference type="VEuPathDB" id="FungiDB:RhiirFUN_010593"/>
<organism evidence="1 2">
    <name type="scientific">Rhizophagus irregularis</name>
    <dbReference type="NCBI Taxonomy" id="588596"/>
    <lineage>
        <taxon>Eukaryota</taxon>
        <taxon>Fungi</taxon>
        <taxon>Fungi incertae sedis</taxon>
        <taxon>Mucoromycota</taxon>
        <taxon>Glomeromycotina</taxon>
        <taxon>Glomeromycetes</taxon>
        <taxon>Glomerales</taxon>
        <taxon>Glomeraceae</taxon>
        <taxon>Rhizophagus</taxon>
    </lineage>
</organism>
<protein>
    <submittedName>
        <fullName evidence="1">Uncharacterized protein</fullName>
    </submittedName>
</protein>
<comment type="caution">
    <text evidence="1">The sequence shown here is derived from an EMBL/GenBank/DDBJ whole genome shotgun (WGS) entry which is preliminary data.</text>
</comment>
<dbReference type="OrthoDB" id="2390628at2759"/>
<dbReference type="EMBL" id="CAGKOT010000078">
    <property type="protein sequence ID" value="CAB5392694.1"/>
    <property type="molecule type" value="Genomic_DNA"/>
</dbReference>
<accession>A0A915ZZ26</accession>
<dbReference type="Proteomes" id="UP000684084">
    <property type="component" value="Unassembled WGS sequence"/>
</dbReference>
<reference evidence="1" key="1">
    <citation type="submission" date="2020-05" db="EMBL/GenBank/DDBJ databases">
        <authorList>
            <person name="Rincon C."/>
            <person name="Sanders R I."/>
            <person name="Robbins C."/>
            <person name="Chaturvedi A."/>
        </authorList>
    </citation>
    <scope>NUCLEOTIDE SEQUENCE</scope>
    <source>
        <strain evidence="1">CHB12</strain>
    </source>
</reference>
<evidence type="ECO:0000313" key="1">
    <source>
        <dbReference type="EMBL" id="CAB5392694.1"/>
    </source>
</evidence>
<name>A0A915ZZ26_9GLOM</name>
<sequence length="178" mass="20621">MVNLNSPAARPRKFLSLPSLHTLRRHRLKVKAKTTQNKTFTSSTKVIHEYFERMVYYWTPWEHKPADIYQPILTNGGNNVNISGTTARTQMTHRAYLMFSLDPAWRDGIKTFLNFSLREHKPDIYQPILKSGGNNIIINGTTDGGTFNSGPSEKKRDRSLECRITLERRPLFYLTVHK</sequence>
<proteinExistence type="predicted"/>
<dbReference type="AlphaFoldDB" id="A0A915ZZ26"/>
<gene>
    <name evidence="1" type="ORF">CHRIB12_LOCUS22523</name>
</gene>
<evidence type="ECO:0000313" key="2">
    <source>
        <dbReference type="Proteomes" id="UP000684084"/>
    </source>
</evidence>